<evidence type="ECO:0000256" key="1">
    <source>
        <dbReference type="SAM" id="MobiDB-lite"/>
    </source>
</evidence>
<organismHost>
    <name type="scientific">Paramecium bursaria</name>
    <dbReference type="NCBI Taxonomy" id="74790"/>
</organismHost>
<feature type="compositionally biased region" description="Low complexity" evidence="1">
    <location>
        <begin position="8"/>
        <end position="32"/>
    </location>
</feature>
<name>A7J7R0_PBCVF</name>
<dbReference type="EMBL" id="DQ890022">
    <property type="protein sequence ID" value="ABT15841.1"/>
    <property type="molecule type" value="Genomic_DNA"/>
</dbReference>
<evidence type="ECO:0000313" key="2">
    <source>
        <dbReference type="EMBL" id="ABT15841.1"/>
    </source>
</evidence>
<evidence type="ECO:0000313" key="3">
    <source>
        <dbReference type="Proteomes" id="UP000204095"/>
    </source>
</evidence>
<protein>
    <submittedName>
        <fullName evidence="2">Uncharacterized protein n556R</fullName>
    </submittedName>
</protein>
<sequence length="98" mass="11053">MSARPGCSTSSPETSWTSRRPTSPSLTSSTRSSFFSRGMMWSVLFPAWWMASSHRSVRSSLPHSSGTWFKKLRSLSFLVMYPKFLATITVSRVCRVPL</sequence>
<dbReference type="GeneID" id="5470059"/>
<accession>A7J7R0</accession>
<proteinExistence type="predicted"/>
<reference evidence="2 3" key="1">
    <citation type="journal article" date="2007" name="Virology">
        <title>Sequence and annotation of the 314-kb MT325 and the 321-kb FR483 viruses that infect Chlorella Pbi.</title>
        <authorList>
            <person name="Fitzgerald L.A."/>
            <person name="Graves M.V."/>
            <person name="Li X."/>
            <person name="Feldblyum T."/>
            <person name="Hartigan J."/>
            <person name="Van Etten J.L."/>
        </authorList>
    </citation>
    <scope>NUCLEOTIDE SEQUENCE [LARGE SCALE GENOMIC DNA]</scope>
    <source>
        <strain evidence="2 3">FR483</strain>
    </source>
</reference>
<dbReference type="RefSeq" id="YP_001426188.1">
    <property type="nucleotide sequence ID" value="NC_008603.1"/>
</dbReference>
<dbReference type="KEGG" id="vg:5470059"/>
<gene>
    <name evidence="2" type="primary">n556R</name>
    <name evidence="2" type="ORF">FR483_n556R</name>
</gene>
<organism evidence="2 3">
    <name type="scientific">Paramecium bursaria Chlorella virus FR483</name>
    <name type="common">PBCV-FR483</name>
    <dbReference type="NCBI Taxonomy" id="399781"/>
    <lineage>
        <taxon>Viruses</taxon>
        <taxon>Varidnaviria</taxon>
        <taxon>Bamfordvirae</taxon>
        <taxon>Nucleocytoviricota</taxon>
        <taxon>Megaviricetes</taxon>
        <taxon>Algavirales</taxon>
        <taxon>Phycodnaviridae</taxon>
        <taxon>Chlorovirus</taxon>
        <taxon>Chlorovirus conductrix</taxon>
        <taxon>Paramecium bursaria Chlorella virus A1</taxon>
    </lineage>
</organism>
<dbReference type="Proteomes" id="UP000204095">
    <property type="component" value="Segment"/>
</dbReference>
<feature type="region of interest" description="Disordered" evidence="1">
    <location>
        <begin position="1"/>
        <end position="32"/>
    </location>
</feature>